<dbReference type="PANTHER" id="PTHR34574:SF12">
    <property type="entry name" value="CALCIUM-BINDING EF HAND FAMILY PROTEIN"/>
    <property type="match status" value="1"/>
</dbReference>
<dbReference type="InterPro" id="IPR002048">
    <property type="entry name" value="EF_hand_dom"/>
</dbReference>
<dbReference type="InterPro" id="IPR018247">
    <property type="entry name" value="EF_Hand_1_Ca_BS"/>
</dbReference>
<dbReference type="GO" id="GO:0005509">
    <property type="term" value="F:calcium ion binding"/>
    <property type="evidence" value="ECO:0007669"/>
    <property type="project" value="InterPro"/>
</dbReference>
<sequence length="142" mass="15642">MNVAVVNSATVTDFVNDTTNFDNFVNESFAMVDTNGDGNLSRDEIRGGFGTFMPLGSYSQSQEEVNSVLELIFTRFDEDHNDLLDLNEFKSLMTEIMNAVARGIGGSPIIVALEKDSLLMKAVQRELATQSYPELATQSYPS</sequence>
<gene>
    <name evidence="3" type="ORF">L195_g022627</name>
</gene>
<feature type="domain" description="EF-hand" evidence="2">
    <location>
        <begin position="20"/>
        <end position="55"/>
    </location>
</feature>
<dbReference type="Pfam" id="PF13499">
    <property type="entry name" value="EF-hand_7"/>
    <property type="match status" value="1"/>
</dbReference>
<dbReference type="Gene3D" id="1.10.238.10">
    <property type="entry name" value="EF-hand"/>
    <property type="match status" value="1"/>
</dbReference>
<organism evidence="3 4">
    <name type="scientific">Trifolium pratense</name>
    <name type="common">Red clover</name>
    <dbReference type="NCBI Taxonomy" id="57577"/>
    <lineage>
        <taxon>Eukaryota</taxon>
        <taxon>Viridiplantae</taxon>
        <taxon>Streptophyta</taxon>
        <taxon>Embryophyta</taxon>
        <taxon>Tracheophyta</taxon>
        <taxon>Spermatophyta</taxon>
        <taxon>Magnoliopsida</taxon>
        <taxon>eudicotyledons</taxon>
        <taxon>Gunneridae</taxon>
        <taxon>Pentapetalae</taxon>
        <taxon>rosids</taxon>
        <taxon>fabids</taxon>
        <taxon>Fabales</taxon>
        <taxon>Fabaceae</taxon>
        <taxon>Papilionoideae</taxon>
        <taxon>50 kb inversion clade</taxon>
        <taxon>NPAAA clade</taxon>
        <taxon>Hologalegina</taxon>
        <taxon>IRL clade</taxon>
        <taxon>Trifolieae</taxon>
        <taxon>Trifolium</taxon>
    </lineage>
</organism>
<evidence type="ECO:0000313" key="3">
    <source>
        <dbReference type="EMBL" id="PNX99362.1"/>
    </source>
</evidence>
<dbReference type="SUPFAM" id="SSF47473">
    <property type="entry name" value="EF-hand"/>
    <property type="match status" value="1"/>
</dbReference>
<evidence type="ECO:0000313" key="4">
    <source>
        <dbReference type="Proteomes" id="UP000236291"/>
    </source>
</evidence>
<evidence type="ECO:0000256" key="1">
    <source>
        <dbReference type="ARBA" id="ARBA00022837"/>
    </source>
</evidence>
<name>A0A2K3N8K0_TRIPR</name>
<accession>A0A2K3N8K0</accession>
<reference evidence="3 4" key="1">
    <citation type="journal article" date="2014" name="Am. J. Bot.">
        <title>Genome assembly and annotation for red clover (Trifolium pratense; Fabaceae).</title>
        <authorList>
            <person name="Istvanek J."/>
            <person name="Jaros M."/>
            <person name="Krenek A."/>
            <person name="Repkova J."/>
        </authorList>
    </citation>
    <scope>NUCLEOTIDE SEQUENCE [LARGE SCALE GENOMIC DNA]</scope>
    <source>
        <strain evidence="4">cv. Tatra</strain>
        <tissue evidence="3">Young leaves</tissue>
    </source>
</reference>
<keyword evidence="1" id="KW-0106">Calcium</keyword>
<dbReference type="PROSITE" id="PS50222">
    <property type="entry name" value="EF_HAND_2"/>
    <property type="match status" value="2"/>
</dbReference>
<feature type="domain" description="EF-hand" evidence="2">
    <location>
        <begin position="64"/>
        <end position="99"/>
    </location>
</feature>
<dbReference type="AlphaFoldDB" id="A0A2K3N8K0"/>
<dbReference type="CDD" id="cd00051">
    <property type="entry name" value="EFh"/>
    <property type="match status" value="1"/>
</dbReference>
<proteinExistence type="predicted"/>
<dbReference type="EMBL" id="ASHM01017680">
    <property type="protein sequence ID" value="PNX99362.1"/>
    <property type="molecule type" value="Genomic_DNA"/>
</dbReference>
<dbReference type="InterPro" id="IPR011992">
    <property type="entry name" value="EF-hand-dom_pair"/>
</dbReference>
<comment type="caution">
    <text evidence="3">The sequence shown here is derived from an EMBL/GenBank/DDBJ whole genome shotgun (WGS) entry which is preliminary data.</text>
</comment>
<reference evidence="3 4" key="2">
    <citation type="journal article" date="2017" name="Front. Plant Sci.">
        <title>Gene Classification and Mining of Molecular Markers Useful in Red Clover (Trifolium pratense) Breeding.</title>
        <authorList>
            <person name="Istvanek J."/>
            <person name="Dluhosova J."/>
            <person name="Dluhos P."/>
            <person name="Patkova L."/>
            <person name="Nedelnik J."/>
            <person name="Repkova J."/>
        </authorList>
    </citation>
    <scope>NUCLEOTIDE SEQUENCE [LARGE SCALE GENOMIC DNA]</scope>
    <source>
        <strain evidence="4">cv. Tatra</strain>
        <tissue evidence="3">Young leaves</tissue>
    </source>
</reference>
<dbReference type="STRING" id="57577.A0A2K3N8K0"/>
<dbReference type="PROSITE" id="PS00018">
    <property type="entry name" value="EF_HAND_1"/>
    <property type="match status" value="2"/>
</dbReference>
<dbReference type="Proteomes" id="UP000236291">
    <property type="component" value="Unassembled WGS sequence"/>
</dbReference>
<dbReference type="SMART" id="SM00054">
    <property type="entry name" value="EFh"/>
    <property type="match status" value="2"/>
</dbReference>
<evidence type="ECO:0000259" key="2">
    <source>
        <dbReference type="PROSITE" id="PS50222"/>
    </source>
</evidence>
<dbReference type="PANTHER" id="PTHR34574">
    <property type="entry name" value="CALCIUM-BINDING EF-HAND FAMILY PROTEIN-RELATED"/>
    <property type="match status" value="1"/>
</dbReference>
<protein>
    <submittedName>
        <fullName evidence="3">Calcium ion binding protein</fullName>
    </submittedName>
</protein>